<feature type="transmembrane region" description="Helical" evidence="4">
    <location>
        <begin position="761"/>
        <end position="788"/>
    </location>
</feature>
<keyword evidence="1" id="KW-0433">Leucine-rich repeat</keyword>
<dbReference type="Gene3D" id="3.80.10.10">
    <property type="entry name" value="Ribonuclease Inhibitor"/>
    <property type="match status" value="3"/>
</dbReference>
<keyword evidence="4" id="KW-0472">Membrane</keyword>
<dbReference type="SMART" id="SM00369">
    <property type="entry name" value="LRR_TYP"/>
    <property type="match status" value="8"/>
</dbReference>
<keyword evidence="2" id="KW-0677">Repeat</keyword>
<dbReference type="PROSITE" id="PS51450">
    <property type="entry name" value="LRR"/>
    <property type="match status" value="3"/>
</dbReference>
<dbReference type="PANTHER" id="PTHR45712">
    <property type="entry name" value="AGAP008170-PA"/>
    <property type="match status" value="1"/>
</dbReference>
<dbReference type="InterPro" id="IPR001611">
    <property type="entry name" value="Leu-rich_rpt"/>
</dbReference>
<evidence type="ECO:0000256" key="2">
    <source>
        <dbReference type="ARBA" id="ARBA00022737"/>
    </source>
</evidence>
<keyword evidence="4" id="KW-1133">Transmembrane helix</keyword>
<evidence type="ECO:0000256" key="3">
    <source>
        <dbReference type="SAM" id="MobiDB-lite"/>
    </source>
</evidence>
<sequence>MLGSQQNLSRLFAFNYYSSKGVAEFKRNSTSLENDTRQGCPKTATIPEIIEKIQNMVLENHLVTERDVVEALGIPLGNPFQSGQLRHKNSGQITKIPGKPNFCGELGFRGPIIITNQVLKVPIDPMCATKVTRGQRSKFEIFWIFLKNDTYMKLVLMLVAVQAAAVLTSPPSTPSTPSAPPSLPTNSKTCIDHCTCSFGMLTNRLQVTKCDRPLVLNDATFKYISKTSTNVITLDNLIINQIQVSAFAGFKNLDDVIITNTRIATIDVKAFENVTRLKFSKCAFEDSPDLFSTKLEEVHFGECKLEEIPNLNGLINLTFLNLSGNYIKNIEVEAFAELFDLGELHLSDNNIHKLPPTAFINNQELITLNLDNNPLKHFNINTSDSLEILSLKNCQLETFDEESTKKLTSLNELNLSHNNLTDIFSKALSHMQDLSVIDLSYNKLTKLQDNIFSGNGKLIKVILDGNNFDTLPSFYRQNHESFSTYTFSCKSCNLRILSANVFQNMDGLINLELSHNKLMNVDNVFDKITSLKQLDISYNEISYLSPAAFVHNGNLEILNIAGNPLLVLNPEVFAANHLLRDIDARNATLTKLWSNYNKPVKSLHKLLLSGNFLGTLTNDDFNIMPKLEAIELEDNPLVFDEKLCMLLYFLDLQGITPIDYSKNIYTGADKAFREDIDDFVTIEWKDVHKGKCPEHITESALPELTRIDNKTTYKTIDKIEKEDYEEDDDDDDSDSDEYDDEYYDEETTTKFQDTSLARATYILSVTSVFVLSALVVLTIAVTLTLCILRRNNRFDMQRANLPRLKIPLWNTTPGQKKHSGSVYRPLSEDLSGPKTPKLSRYEFNTTPVVHTA</sequence>
<proteinExistence type="predicted"/>
<evidence type="ECO:0000256" key="4">
    <source>
        <dbReference type="SAM" id="Phobius"/>
    </source>
</evidence>
<dbReference type="PANTHER" id="PTHR45712:SF22">
    <property type="entry name" value="INSULIN-LIKE GROWTH FACTOR-BINDING PROTEIN COMPLEX ACID LABILE SUBUNIT"/>
    <property type="match status" value="1"/>
</dbReference>
<feature type="region of interest" description="Disordered" evidence="3">
    <location>
        <begin position="718"/>
        <end position="747"/>
    </location>
</feature>
<dbReference type="Pfam" id="PF13855">
    <property type="entry name" value="LRR_8"/>
    <property type="match status" value="2"/>
</dbReference>
<organism evidence="5 6">
    <name type="scientific">Diabrotica virgifera virgifera</name>
    <name type="common">western corn rootworm</name>
    <dbReference type="NCBI Taxonomy" id="50390"/>
    <lineage>
        <taxon>Eukaryota</taxon>
        <taxon>Metazoa</taxon>
        <taxon>Ecdysozoa</taxon>
        <taxon>Arthropoda</taxon>
        <taxon>Hexapoda</taxon>
        <taxon>Insecta</taxon>
        <taxon>Pterygota</taxon>
        <taxon>Neoptera</taxon>
        <taxon>Endopterygota</taxon>
        <taxon>Coleoptera</taxon>
        <taxon>Polyphaga</taxon>
        <taxon>Cucujiformia</taxon>
        <taxon>Chrysomeloidea</taxon>
        <taxon>Chrysomelidae</taxon>
        <taxon>Galerucinae</taxon>
        <taxon>Diabroticina</taxon>
        <taxon>Diabroticites</taxon>
        <taxon>Diabrotica</taxon>
    </lineage>
</organism>
<dbReference type="EnsemblMetazoa" id="XM_050662952.1">
    <property type="protein sequence ID" value="XP_050518909.1"/>
    <property type="gene ID" value="LOC126893014"/>
</dbReference>
<name>A0ABM5L902_DIAVI</name>
<reference evidence="5" key="1">
    <citation type="submission" date="2025-05" db="UniProtKB">
        <authorList>
            <consortium name="EnsemblMetazoa"/>
        </authorList>
    </citation>
    <scope>IDENTIFICATION</scope>
</reference>
<dbReference type="GeneID" id="126893014"/>
<dbReference type="Proteomes" id="UP001652700">
    <property type="component" value="Unplaced"/>
</dbReference>
<dbReference type="InterPro" id="IPR003591">
    <property type="entry name" value="Leu-rich_rpt_typical-subtyp"/>
</dbReference>
<accession>A0ABM5L902</accession>
<keyword evidence="6" id="KW-1185">Reference proteome</keyword>
<feature type="region of interest" description="Disordered" evidence="3">
    <location>
        <begin position="814"/>
        <end position="837"/>
    </location>
</feature>
<evidence type="ECO:0000313" key="6">
    <source>
        <dbReference type="Proteomes" id="UP001652700"/>
    </source>
</evidence>
<dbReference type="SUPFAM" id="SSF52058">
    <property type="entry name" value="L domain-like"/>
    <property type="match status" value="1"/>
</dbReference>
<feature type="compositionally biased region" description="Acidic residues" evidence="3">
    <location>
        <begin position="722"/>
        <end position="746"/>
    </location>
</feature>
<dbReference type="RefSeq" id="XP_050518909.1">
    <property type="nucleotide sequence ID" value="XM_050662952.1"/>
</dbReference>
<keyword evidence="4" id="KW-0812">Transmembrane</keyword>
<dbReference type="Pfam" id="PF00560">
    <property type="entry name" value="LRR_1"/>
    <property type="match status" value="1"/>
</dbReference>
<dbReference type="InterPro" id="IPR032675">
    <property type="entry name" value="LRR_dom_sf"/>
</dbReference>
<protein>
    <submittedName>
        <fullName evidence="5">Uncharacterized protein</fullName>
    </submittedName>
</protein>
<evidence type="ECO:0000313" key="5">
    <source>
        <dbReference type="EnsemblMetazoa" id="XP_050518909.1"/>
    </source>
</evidence>
<dbReference type="InterPro" id="IPR050333">
    <property type="entry name" value="SLRP"/>
</dbReference>
<evidence type="ECO:0000256" key="1">
    <source>
        <dbReference type="ARBA" id="ARBA00022614"/>
    </source>
</evidence>